<comment type="caution">
    <text evidence="1">The sequence shown here is derived from an EMBL/GenBank/DDBJ whole genome shotgun (WGS) entry which is preliminary data.</text>
</comment>
<reference evidence="1 2" key="1">
    <citation type="submission" date="2017-09" db="EMBL/GenBank/DDBJ databases">
        <title>Phase variable restriction modification systems are present in the genome sequences of periodontal pathogens Prevotella intermedia, Tannerella forsythia and Porphyromonas gingivalis.</title>
        <authorList>
            <person name="Haigh R.D."/>
            <person name="Crawford L."/>
            <person name="Ralph J."/>
            <person name="Wanford J."/>
            <person name="Vartoukian S.R."/>
            <person name="Hijazib K."/>
            <person name="Wade W."/>
            <person name="Oggioni M.R."/>
        </authorList>
    </citation>
    <scope>NUCLEOTIDE SEQUENCE [LARGE SCALE GENOMIC DNA]</scope>
    <source>
        <strain evidence="1 2">WW11663</strain>
    </source>
</reference>
<gene>
    <name evidence="1" type="ORF">CLI86_12405</name>
</gene>
<evidence type="ECO:0000313" key="2">
    <source>
        <dbReference type="Proteomes" id="UP000219259"/>
    </source>
</evidence>
<dbReference type="AlphaFoldDB" id="A0A2A6E474"/>
<evidence type="ECO:0000313" key="1">
    <source>
        <dbReference type="EMBL" id="PDP42616.1"/>
    </source>
</evidence>
<proteinExistence type="predicted"/>
<protein>
    <submittedName>
        <fullName evidence="1">Uncharacterized protein</fullName>
    </submittedName>
</protein>
<dbReference type="Proteomes" id="UP000219259">
    <property type="component" value="Unassembled WGS sequence"/>
</dbReference>
<name>A0A2A6E474_TANFO</name>
<organism evidence="1 2">
    <name type="scientific">Tannerella forsythia</name>
    <name type="common">Bacteroides forsythus</name>
    <dbReference type="NCBI Taxonomy" id="28112"/>
    <lineage>
        <taxon>Bacteria</taxon>
        <taxon>Pseudomonadati</taxon>
        <taxon>Bacteroidota</taxon>
        <taxon>Bacteroidia</taxon>
        <taxon>Bacteroidales</taxon>
        <taxon>Tannerellaceae</taxon>
        <taxon>Tannerella</taxon>
    </lineage>
</organism>
<accession>A0A2A6E474</accession>
<sequence length="66" mass="7530">MRTHKPRVTAYYILPNGRVHAHAPFGIFCHNVTSIHIEATSTQLSQTCNTHSFFGLPLSVHRCWCH</sequence>
<dbReference type="EMBL" id="NSLJ01000045">
    <property type="protein sequence ID" value="PDP42616.1"/>
    <property type="molecule type" value="Genomic_DNA"/>
</dbReference>